<dbReference type="OrthoDB" id="9970435at2759"/>
<reference evidence="3" key="1">
    <citation type="submission" date="2021-01" db="EMBL/GenBank/DDBJ databases">
        <title>Adiantum capillus-veneris genome.</title>
        <authorList>
            <person name="Fang Y."/>
            <person name="Liao Q."/>
        </authorList>
    </citation>
    <scope>NUCLEOTIDE SEQUENCE</scope>
    <source>
        <strain evidence="3">H3</strain>
        <tissue evidence="3">Leaf</tissue>
    </source>
</reference>
<keyword evidence="4" id="KW-1185">Reference proteome</keyword>
<dbReference type="Proteomes" id="UP000886520">
    <property type="component" value="Chromosome 24"/>
</dbReference>
<dbReference type="EMBL" id="JABFUD020000024">
    <property type="protein sequence ID" value="KAI5060692.1"/>
    <property type="molecule type" value="Genomic_DNA"/>
</dbReference>
<feature type="region of interest" description="Disordered" evidence="1">
    <location>
        <begin position="324"/>
        <end position="353"/>
    </location>
</feature>
<name>A0A9D4U3G6_ADICA</name>
<feature type="domain" description="Protein ENHANCED DISEASE RESISTANCE 2 C-terminal" evidence="2">
    <location>
        <begin position="40"/>
        <end position="256"/>
    </location>
</feature>
<comment type="caution">
    <text evidence="3">The sequence shown here is derived from an EMBL/GenBank/DDBJ whole genome shotgun (WGS) entry which is preliminary data.</text>
</comment>
<evidence type="ECO:0000313" key="4">
    <source>
        <dbReference type="Proteomes" id="UP000886520"/>
    </source>
</evidence>
<evidence type="ECO:0000256" key="1">
    <source>
        <dbReference type="SAM" id="MobiDB-lite"/>
    </source>
</evidence>
<proteinExistence type="predicted"/>
<dbReference type="PANTHER" id="PTHR12136:SF101">
    <property type="entry name" value="ENHANCED DISEASE RESISTANCE-LIKE PROTEIN (DUF1336)"/>
    <property type="match status" value="1"/>
</dbReference>
<dbReference type="InterPro" id="IPR009769">
    <property type="entry name" value="EDR2_C"/>
</dbReference>
<dbReference type="InterPro" id="IPR045096">
    <property type="entry name" value="EDR2-like"/>
</dbReference>
<accession>A0A9D4U3G6</accession>
<sequence>MEAAAVLKQCPPEHREWVDRLRHGGSMPLSSIPDTTSNSWACAPGDLFYVRGADYMKNKTKVPAGDWLLQPLAFDFLQSSSQISHIMNHPQCRVRTALDAALAASDPSSSEPFVWVFNVQLGNKTHHSMVYYFVTFSSPPPGSLMQKFLDGDDSYRNSHLKLLLRLPEAPWLVQMVVGERWPVCLMGKVVTCRYKRGKNYIEMDVDSGSAVLTRAAVKVAFGLAPLIVSDIAFLLEGNHPDELPERILGALRQTKMEPSSAPFIDMSLVSEGDGLNYKQVPSQIDMMSEVITLGEVNGNNKHMKGVTVKFSRLWSSSSKDVRKVESTKHKRSVTAEEEERGSGEGRVSFSYHQ</sequence>
<protein>
    <recommendedName>
        <fullName evidence="2">Protein ENHANCED DISEASE RESISTANCE 2 C-terminal domain-containing protein</fullName>
    </recommendedName>
</protein>
<dbReference type="Pfam" id="PF07059">
    <property type="entry name" value="EDR2_C"/>
    <property type="match status" value="1"/>
</dbReference>
<organism evidence="3 4">
    <name type="scientific">Adiantum capillus-veneris</name>
    <name type="common">Maidenhair fern</name>
    <dbReference type="NCBI Taxonomy" id="13818"/>
    <lineage>
        <taxon>Eukaryota</taxon>
        <taxon>Viridiplantae</taxon>
        <taxon>Streptophyta</taxon>
        <taxon>Embryophyta</taxon>
        <taxon>Tracheophyta</taxon>
        <taxon>Polypodiopsida</taxon>
        <taxon>Polypodiidae</taxon>
        <taxon>Polypodiales</taxon>
        <taxon>Pteridineae</taxon>
        <taxon>Pteridaceae</taxon>
        <taxon>Vittarioideae</taxon>
        <taxon>Adiantum</taxon>
    </lineage>
</organism>
<dbReference type="PANTHER" id="PTHR12136">
    <property type="entry name" value="ENHANCED DISEASE RESISTANCE-RELATED"/>
    <property type="match status" value="1"/>
</dbReference>
<evidence type="ECO:0000259" key="2">
    <source>
        <dbReference type="Pfam" id="PF07059"/>
    </source>
</evidence>
<gene>
    <name evidence="3" type="ORF">GOP47_0025112</name>
</gene>
<dbReference type="AlphaFoldDB" id="A0A9D4U3G6"/>
<evidence type="ECO:0000313" key="3">
    <source>
        <dbReference type="EMBL" id="KAI5060692.1"/>
    </source>
</evidence>